<feature type="compositionally biased region" description="Low complexity" evidence="1">
    <location>
        <begin position="29"/>
        <end position="46"/>
    </location>
</feature>
<dbReference type="PANTHER" id="PTHR34496">
    <property type="entry name" value="GLCNAC TRANSFERASE-RELATED"/>
    <property type="match status" value="1"/>
</dbReference>
<name>A0ABD3MRM2_9STRA</name>
<feature type="region of interest" description="Disordered" evidence="1">
    <location>
        <begin position="16"/>
        <end position="66"/>
    </location>
</feature>
<protein>
    <submittedName>
        <fullName evidence="2">Uncharacterized protein</fullName>
    </submittedName>
</protein>
<organism evidence="2 3">
    <name type="scientific">Discostella pseudostelligera</name>
    <dbReference type="NCBI Taxonomy" id="259834"/>
    <lineage>
        <taxon>Eukaryota</taxon>
        <taxon>Sar</taxon>
        <taxon>Stramenopiles</taxon>
        <taxon>Ochrophyta</taxon>
        <taxon>Bacillariophyta</taxon>
        <taxon>Coscinodiscophyceae</taxon>
        <taxon>Thalassiosirophycidae</taxon>
        <taxon>Stephanodiscales</taxon>
        <taxon>Stephanodiscaceae</taxon>
        <taxon>Discostella</taxon>
    </lineage>
</organism>
<dbReference type="Proteomes" id="UP001530293">
    <property type="component" value="Unassembled WGS sequence"/>
</dbReference>
<evidence type="ECO:0000313" key="3">
    <source>
        <dbReference type="Proteomes" id="UP001530293"/>
    </source>
</evidence>
<dbReference type="Pfam" id="PF11397">
    <property type="entry name" value="GlcNAc"/>
    <property type="match status" value="1"/>
</dbReference>
<accession>A0ABD3MRM2</accession>
<dbReference type="AlphaFoldDB" id="A0ABD3MRM2"/>
<gene>
    <name evidence="2" type="ORF">ACHAWU_001509</name>
</gene>
<feature type="compositionally biased region" description="Pro residues" evidence="1">
    <location>
        <begin position="47"/>
        <end position="57"/>
    </location>
</feature>
<dbReference type="InterPro" id="IPR021067">
    <property type="entry name" value="Glycosyltransferase"/>
</dbReference>
<keyword evidence="3" id="KW-1185">Reference proteome</keyword>
<dbReference type="PANTHER" id="PTHR34496:SF6">
    <property type="entry name" value="GLYCOSYLTRANSFERASE 2-LIKE DOMAIN-CONTAINING PROTEIN"/>
    <property type="match status" value="1"/>
</dbReference>
<proteinExistence type="predicted"/>
<evidence type="ECO:0000313" key="2">
    <source>
        <dbReference type="EMBL" id="KAL3764601.1"/>
    </source>
</evidence>
<dbReference type="EMBL" id="JALLBG020000103">
    <property type="protein sequence ID" value="KAL3764601.1"/>
    <property type="molecule type" value="Genomic_DNA"/>
</dbReference>
<sequence length="189" mass="21000">MSAALASHGQYGRVFDGRSFHDVDPPLPSSSLPESSSDLQQQQPPNQLRPPFRPVPPVTTSSNNPNESTIFISIPQFLDGQRCGHTLQRLFESASHPERLVVGLIEQVETNAATCLEEYCALLGYKLKTTTNNDEGAGTRQAQFEEEILNKCPHAKQIHEHSVRFHYMAAKGPVYARSFIRKILGDEGE</sequence>
<reference evidence="2 3" key="1">
    <citation type="submission" date="2024-10" db="EMBL/GenBank/DDBJ databases">
        <title>Updated reference genomes for cyclostephanoid diatoms.</title>
        <authorList>
            <person name="Roberts W.R."/>
            <person name="Alverson A.J."/>
        </authorList>
    </citation>
    <scope>NUCLEOTIDE SEQUENCE [LARGE SCALE GENOMIC DNA]</scope>
    <source>
        <strain evidence="2 3">AJA232-27</strain>
    </source>
</reference>
<evidence type="ECO:0000256" key="1">
    <source>
        <dbReference type="SAM" id="MobiDB-lite"/>
    </source>
</evidence>
<comment type="caution">
    <text evidence="2">The sequence shown here is derived from an EMBL/GenBank/DDBJ whole genome shotgun (WGS) entry which is preliminary data.</text>
</comment>